<comment type="caution">
    <text evidence="4">The sequence shown here is derived from an EMBL/GenBank/DDBJ whole genome shotgun (WGS) entry which is preliminary data.</text>
</comment>
<dbReference type="InterPro" id="IPR049712">
    <property type="entry name" value="Poly_export"/>
</dbReference>
<organism evidence="4 5">
    <name type="scientific">Methylobacterium thuringiense</name>
    <dbReference type="NCBI Taxonomy" id="1003091"/>
    <lineage>
        <taxon>Bacteria</taxon>
        <taxon>Pseudomonadati</taxon>
        <taxon>Pseudomonadota</taxon>
        <taxon>Alphaproteobacteria</taxon>
        <taxon>Hyphomicrobiales</taxon>
        <taxon>Methylobacteriaceae</taxon>
        <taxon>Methylobacterium</taxon>
    </lineage>
</organism>
<reference evidence="4" key="1">
    <citation type="journal article" date="2021" name="Front. Microbiol.">
        <title>Comprehensive Comparative Genomics and Phenotyping of Methylobacterium Species.</title>
        <authorList>
            <person name="Alessa O."/>
            <person name="Ogura Y."/>
            <person name="Fujitani Y."/>
            <person name="Takami H."/>
            <person name="Hayashi T."/>
            <person name="Sahin N."/>
            <person name="Tani A."/>
        </authorList>
    </citation>
    <scope>NUCLEOTIDE SEQUENCE</scope>
    <source>
        <strain evidence="4">DSM 23674</strain>
    </source>
</reference>
<evidence type="ECO:0000256" key="2">
    <source>
        <dbReference type="SAM" id="Coils"/>
    </source>
</evidence>
<sequence length="418" mass="45473">MSDRPRVHRFTAAVLFVWLQTLSSGSFAQEYRLAAGDTINVFIAGVPNSDWKVTVGGDGRLMVPLAGMFEATGVSLDKLRGSIRTALSKRNIRYITHDGHEVFLTLSPDDVIVDVAAYRPVYVAGAVATVGPLPFRPGLTVRQAVAASGGEGRQSKEMQDSRRADDLRGRIKDIEFEIVQERTKLKATKAEIKGDITFDSGSASQSGRDPAETAIVKGEAAQLAARMDKFRTERDAAQATLVRATARVAVLSKQHAEEEEGAKADVVEAAKVADFMQRGISSAQRLTDARRMSLLSATRALQTAVQVEAAKNDREEAVNRLQSLEMERRVNLLASLHASEGKHEKLLIQRKTLLENLVSADGPASALQELDVKFDFTIHRTVDRKASVIPAQQDDFLDPGDVLEVRSSIAAGRVATSQ</sequence>
<evidence type="ECO:0000313" key="4">
    <source>
        <dbReference type="EMBL" id="GJE57708.1"/>
    </source>
</evidence>
<evidence type="ECO:0000256" key="1">
    <source>
        <dbReference type="ARBA" id="ARBA00022729"/>
    </source>
</evidence>
<dbReference type="RefSeq" id="WP_373322412.1">
    <property type="nucleotide sequence ID" value="NZ_BPRA01000027.1"/>
</dbReference>
<evidence type="ECO:0000259" key="3">
    <source>
        <dbReference type="Pfam" id="PF02563"/>
    </source>
</evidence>
<dbReference type="Gene3D" id="3.10.560.10">
    <property type="entry name" value="Outer membrane lipoprotein wza domain like"/>
    <property type="match status" value="1"/>
</dbReference>
<keyword evidence="2" id="KW-0175">Coiled coil</keyword>
<feature type="domain" description="Polysaccharide export protein N-terminal" evidence="3">
    <location>
        <begin position="28"/>
        <end position="91"/>
    </location>
</feature>
<accession>A0ABQ4TSS7</accession>
<dbReference type="PANTHER" id="PTHR33619">
    <property type="entry name" value="POLYSACCHARIDE EXPORT PROTEIN GFCE-RELATED"/>
    <property type="match status" value="1"/>
</dbReference>
<dbReference type="PANTHER" id="PTHR33619:SF3">
    <property type="entry name" value="POLYSACCHARIDE EXPORT PROTEIN GFCE-RELATED"/>
    <property type="match status" value="1"/>
</dbReference>
<feature type="coiled-coil region" evidence="2">
    <location>
        <begin position="220"/>
        <end position="247"/>
    </location>
</feature>
<keyword evidence="5" id="KW-1185">Reference proteome</keyword>
<name>A0ABQ4TSS7_9HYPH</name>
<dbReference type="EMBL" id="BPRA01000027">
    <property type="protein sequence ID" value="GJE57708.1"/>
    <property type="molecule type" value="Genomic_DNA"/>
</dbReference>
<dbReference type="Pfam" id="PF02563">
    <property type="entry name" value="Poly_export"/>
    <property type="match status" value="1"/>
</dbReference>
<dbReference type="Gene3D" id="3.30.1950.10">
    <property type="entry name" value="wza like domain"/>
    <property type="match status" value="1"/>
</dbReference>
<gene>
    <name evidence="4" type="ORF">EKPJFOCH_4226</name>
</gene>
<evidence type="ECO:0000313" key="5">
    <source>
        <dbReference type="Proteomes" id="UP001055101"/>
    </source>
</evidence>
<reference evidence="4" key="2">
    <citation type="submission" date="2021-08" db="EMBL/GenBank/DDBJ databases">
        <authorList>
            <person name="Tani A."/>
            <person name="Ola A."/>
            <person name="Ogura Y."/>
            <person name="Katsura K."/>
            <person name="Hayashi T."/>
        </authorList>
    </citation>
    <scope>NUCLEOTIDE SEQUENCE</scope>
    <source>
        <strain evidence="4">DSM 23674</strain>
    </source>
</reference>
<proteinExistence type="predicted"/>
<protein>
    <recommendedName>
        <fullName evidence="3">Polysaccharide export protein N-terminal domain-containing protein</fullName>
    </recommendedName>
</protein>
<dbReference type="InterPro" id="IPR003715">
    <property type="entry name" value="Poly_export_N"/>
</dbReference>
<keyword evidence="1" id="KW-0732">Signal</keyword>
<dbReference type="Proteomes" id="UP001055101">
    <property type="component" value="Unassembled WGS sequence"/>
</dbReference>